<evidence type="ECO:0000313" key="2">
    <source>
        <dbReference type="EMBL" id="CAL5227185.1"/>
    </source>
</evidence>
<accession>A0ABP1G733</accession>
<feature type="compositionally biased region" description="Polar residues" evidence="1">
    <location>
        <begin position="60"/>
        <end position="71"/>
    </location>
</feature>
<feature type="region of interest" description="Disordered" evidence="1">
    <location>
        <begin position="60"/>
        <end position="156"/>
    </location>
</feature>
<keyword evidence="3" id="KW-1185">Reference proteome</keyword>
<evidence type="ECO:0000256" key="1">
    <source>
        <dbReference type="SAM" id="MobiDB-lite"/>
    </source>
</evidence>
<reference evidence="2 3" key="1">
    <citation type="submission" date="2024-06" db="EMBL/GenBank/DDBJ databases">
        <authorList>
            <person name="Kraege A."/>
            <person name="Thomma B."/>
        </authorList>
    </citation>
    <scope>NUCLEOTIDE SEQUENCE [LARGE SCALE GENOMIC DNA]</scope>
</reference>
<gene>
    <name evidence="2" type="primary">g10100</name>
    <name evidence="2" type="ORF">VP750_LOCUS9091</name>
</gene>
<sequence>MAVGDAEAETLMEAAERQILQIQYARSLREPPWDGYCGLVQTCEEECLAGGVTRWRSSGSGNAAYSISSRHSAGGSPASVAGNSSRSLQSEPRLVKAEGASGSLQPRSLFSPKLPPLQSSSAAARLHGAMRPPPAPSRSHAGGAPGQAEPRSAAATAVGEGSVTLLLQKLRGRLAALKQEASRLERQPSEERVRAHVAALAAVTEEAFRAGVTCLDSGLPDSAEPLLSVALSACPPGRPKARDKISKMLAQARAATCQPQ</sequence>
<protein>
    <submittedName>
        <fullName evidence="2">G10100 protein</fullName>
    </submittedName>
</protein>
<name>A0ABP1G733_9CHLO</name>
<dbReference type="EMBL" id="CAXHTA020000017">
    <property type="protein sequence ID" value="CAL5227185.1"/>
    <property type="molecule type" value="Genomic_DNA"/>
</dbReference>
<organism evidence="2 3">
    <name type="scientific">Coccomyxa viridis</name>
    <dbReference type="NCBI Taxonomy" id="1274662"/>
    <lineage>
        <taxon>Eukaryota</taxon>
        <taxon>Viridiplantae</taxon>
        <taxon>Chlorophyta</taxon>
        <taxon>core chlorophytes</taxon>
        <taxon>Trebouxiophyceae</taxon>
        <taxon>Trebouxiophyceae incertae sedis</taxon>
        <taxon>Coccomyxaceae</taxon>
        <taxon>Coccomyxa</taxon>
    </lineage>
</organism>
<proteinExistence type="predicted"/>
<feature type="compositionally biased region" description="Polar residues" evidence="1">
    <location>
        <begin position="81"/>
        <end position="90"/>
    </location>
</feature>
<dbReference type="Proteomes" id="UP001497392">
    <property type="component" value="Unassembled WGS sequence"/>
</dbReference>
<comment type="caution">
    <text evidence="2">The sequence shown here is derived from an EMBL/GenBank/DDBJ whole genome shotgun (WGS) entry which is preliminary data.</text>
</comment>
<evidence type="ECO:0000313" key="3">
    <source>
        <dbReference type="Proteomes" id="UP001497392"/>
    </source>
</evidence>